<protein>
    <submittedName>
        <fullName evidence="2">Uncharacterized protein</fullName>
    </submittedName>
</protein>
<keyword evidence="3" id="KW-1185">Reference proteome</keyword>
<dbReference type="EMBL" id="BMAW01094433">
    <property type="protein sequence ID" value="GFS65416.1"/>
    <property type="molecule type" value="Genomic_DNA"/>
</dbReference>
<dbReference type="OrthoDB" id="425619at2759"/>
<feature type="region of interest" description="Disordered" evidence="1">
    <location>
        <begin position="42"/>
        <end position="69"/>
    </location>
</feature>
<reference evidence="2" key="1">
    <citation type="submission" date="2020-08" db="EMBL/GenBank/DDBJ databases">
        <title>Multicomponent nature underlies the extraordinary mechanical properties of spider dragline silk.</title>
        <authorList>
            <person name="Kono N."/>
            <person name="Nakamura H."/>
            <person name="Mori M."/>
            <person name="Yoshida Y."/>
            <person name="Ohtoshi R."/>
            <person name="Malay A.D."/>
            <person name="Moran D.A.P."/>
            <person name="Tomita M."/>
            <person name="Numata K."/>
            <person name="Arakawa K."/>
        </authorList>
    </citation>
    <scope>NUCLEOTIDE SEQUENCE</scope>
</reference>
<feature type="compositionally biased region" description="Polar residues" evidence="1">
    <location>
        <begin position="52"/>
        <end position="62"/>
    </location>
</feature>
<sequence>MKRRCTPECKEHYLDIWEELTSPEILANKLEAFDNLQRSLPSGPKRHVEASETLNVGRQVSSRKPERLPKREYSHEFPFERSSLKCYGCGKTRGDKV</sequence>
<evidence type="ECO:0000313" key="3">
    <source>
        <dbReference type="Proteomes" id="UP000887013"/>
    </source>
</evidence>
<gene>
    <name evidence="2" type="ORF">NPIL_76001</name>
</gene>
<dbReference type="Proteomes" id="UP000887013">
    <property type="component" value="Unassembled WGS sequence"/>
</dbReference>
<comment type="caution">
    <text evidence="2">The sequence shown here is derived from an EMBL/GenBank/DDBJ whole genome shotgun (WGS) entry which is preliminary data.</text>
</comment>
<accession>A0A8X6MM25</accession>
<dbReference type="AlphaFoldDB" id="A0A8X6MM25"/>
<evidence type="ECO:0000256" key="1">
    <source>
        <dbReference type="SAM" id="MobiDB-lite"/>
    </source>
</evidence>
<name>A0A8X6MM25_NEPPI</name>
<evidence type="ECO:0000313" key="2">
    <source>
        <dbReference type="EMBL" id="GFS65416.1"/>
    </source>
</evidence>
<organism evidence="2 3">
    <name type="scientific">Nephila pilipes</name>
    <name type="common">Giant wood spider</name>
    <name type="synonym">Nephila maculata</name>
    <dbReference type="NCBI Taxonomy" id="299642"/>
    <lineage>
        <taxon>Eukaryota</taxon>
        <taxon>Metazoa</taxon>
        <taxon>Ecdysozoa</taxon>
        <taxon>Arthropoda</taxon>
        <taxon>Chelicerata</taxon>
        <taxon>Arachnida</taxon>
        <taxon>Araneae</taxon>
        <taxon>Araneomorphae</taxon>
        <taxon>Entelegynae</taxon>
        <taxon>Araneoidea</taxon>
        <taxon>Nephilidae</taxon>
        <taxon>Nephila</taxon>
    </lineage>
</organism>
<proteinExistence type="predicted"/>